<feature type="binding site" evidence="8">
    <location>
        <position position="61"/>
    </location>
    <ligand>
        <name>ATP</name>
        <dbReference type="ChEBI" id="CHEBI:30616"/>
    </ligand>
</feature>
<dbReference type="GO" id="GO:0016779">
    <property type="term" value="F:nucleotidyltransferase activity"/>
    <property type="evidence" value="ECO:0007669"/>
    <property type="project" value="UniProtKB-UniRule"/>
</dbReference>
<dbReference type="AlphaFoldDB" id="A0A6V7V6A3"/>
<dbReference type="HAMAP" id="MF_03053">
    <property type="entry name" value="CTU1"/>
    <property type="match status" value="1"/>
</dbReference>
<dbReference type="EC" id="2.7.7.-" evidence="7"/>
<dbReference type="InterPro" id="IPR056369">
    <property type="entry name" value="CTU1-like_ATP-bd"/>
</dbReference>
<dbReference type="GO" id="GO:0005739">
    <property type="term" value="C:mitochondrion"/>
    <property type="evidence" value="ECO:0007669"/>
    <property type="project" value="TreeGrafter"/>
</dbReference>
<dbReference type="GO" id="GO:0000049">
    <property type="term" value="F:tRNA binding"/>
    <property type="evidence" value="ECO:0007669"/>
    <property type="project" value="UniProtKB-UniRule"/>
</dbReference>
<keyword evidence="5 7" id="KW-0694">RNA-binding</keyword>
<evidence type="ECO:0000259" key="10">
    <source>
        <dbReference type="Pfam" id="PF16503"/>
    </source>
</evidence>
<sequence>MVICQDCTENQAKIKTSKDGLVRCVECFNRWFEEDVHKTIMETKIFNFGERIGIGVSGGKDSTVLAEVLNKLNKKYSYGLELVLLCVDEGIEGYRDDSIKEVLKTEINLSLPLKIISYKQLYGWTMDEIVSKIGRKNNCTFCGVFRRQALDRAALIMKVLKLATGHNADDGAETILMNILRGDLGRLQRGGINSNLNKNNGEDDDELLPRVKPLKYSFEKDIVMYAHFNKLNYFCTECIYSPNAYRMNARSFIKELERIRPRAILDIVRSGEQFKLRANVAEQILSKCVKCGYITSQKYCKACLLLYGLNNDDPTVGIARKSKWLAKLDMETELSRSTKTEVEFTFNNTTNKTSDCLTTNGCSCKNNFNNNDF</sequence>
<feature type="domain" description="Cytoplasmic tRNA 2-thiolation protein 1 C-terminal" evidence="10">
    <location>
        <begin position="287"/>
        <end position="316"/>
    </location>
</feature>
<name>A0A6V7V6A3_MELEN</name>
<keyword evidence="2 7" id="KW-0820">tRNA-binding</keyword>
<dbReference type="GO" id="GO:0002143">
    <property type="term" value="P:tRNA wobble position uridine thiolation"/>
    <property type="evidence" value="ECO:0007669"/>
    <property type="project" value="TreeGrafter"/>
</dbReference>
<dbReference type="FunFam" id="3.40.50.620:FF:000132">
    <property type="entry name" value="Cytoplasmic tRNA 2-thiolation protein 1"/>
    <property type="match status" value="1"/>
</dbReference>
<dbReference type="NCBIfam" id="TIGR00269">
    <property type="entry name" value="TIGR00269 family protein"/>
    <property type="match status" value="1"/>
</dbReference>
<evidence type="ECO:0000256" key="5">
    <source>
        <dbReference type="ARBA" id="ARBA00022884"/>
    </source>
</evidence>
<dbReference type="GO" id="GO:0005524">
    <property type="term" value="F:ATP binding"/>
    <property type="evidence" value="ECO:0007669"/>
    <property type="project" value="UniProtKB-KW"/>
</dbReference>
<evidence type="ECO:0000313" key="12">
    <source>
        <dbReference type="Proteomes" id="UP000580250"/>
    </source>
</evidence>
<organism evidence="11 12">
    <name type="scientific">Meloidogyne enterolobii</name>
    <name type="common">Root-knot nematode worm</name>
    <name type="synonym">Meloidogyne mayaguensis</name>
    <dbReference type="NCBI Taxonomy" id="390850"/>
    <lineage>
        <taxon>Eukaryota</taxon>
        <taxon>Metazoa</taxon>
        <taxon>Ecdysozoa</taxon>
        <taxon>Nematoda</taxon>
        <taxon>Chromadorea</taxon>
        <taxon>Rhabditida</taxon>
        <taxon>Tylenchina</taxon>
        <taxon>Tylenchomorpha</taxon>
        <taxon>Tylenchoidea</taxon>
        <taxon>Meloidogynidae</taxon>
        <taxon>Meloidogyninae</taxon>
        <taxon>Meloidogyne</taxon>
    </lineage>
</organism>
<evidence type="ECO:0000256" key="6">
    <source>
        <dbReference type="ARBA" id="ARBA00060195"/>
    </source>
</evidence>
<dbReference type="UniPathway" id="UPA00988"/>
<dbReference type="InterPro" id="IPR000541">
    <property type="entry name" value="Ncs6/Tuc1/Ctu1"/>
</dbReference>
<dbReference type="OrthoDB" id="198857at2759"/>
<dbReference type="PANTHER" id="PTHR11807:SF12">
    <property type="entry name" value="CYTOPLASMIC TRNA 2-THIOLATION PROTEIN 1"/>
    <property type="match status" value="1"/>
</dbReference>
<keyword evidence="4 7" id="KW-0819">tRNA processing</keyword>
<dbReference type="Proteomes" id="UP000580250">
    <property type="component" value="Unassembled WGS sequence"/>
</dbReference>
<evidence type="ECO:0000259" key="9">
    <source>
        <dbReference type="Pfam" id="PF01171"/>
    </source>
</evidence>
<comment type="caution">
    <text evidence="11">The sequence shown here is derived from an EMBL/GenBank/DDBJ whole genome shotgun (WGS) entry which is preliminary data.</text>
</comment>
<dbReference type="PIRSF" id="PIRSF004976">
    <property type="entry name" value="ATPase_YdaO"/>
    <property type="match status" value="1"/>
</dbReference>
<feature type="domain" description="tRNA(Ile)-lysidine/2-thiocytidine synthase N-terminal" evidence="9">
    <location>
        <begin position="52"/>
        <end position="235"/>
    </location>
</feature>
<evidence type="ECO:0000256" key="3">
    <source>
        <dbReference type="ARBA" id="ARBA00022679"/>
    </source>
</evidence>
<comment type="similarity">
    <text evidence="7">Belongs to the TtcA family. CTU1/NCS6/ATPBD3 subfamily.</text>
</comment>
<dbReference type="InterPro" id="IPR032442">
    <property type="entry name" value="CTU1_C"/>
</dbReference>
<feature type="binding site" evidence="8">
    <location>
        <position position="165"/>
    </location>
    <ligand>
        <name>ATP</name>
        <dbReference type="ChEBI" id="CHEBI:30616"/>
    </ligand>
</feature>
<dbReference type="PANTHER" id="PTHR11807">
    <property type="entry name" value="ATPASES OF THE PP SUPERFAMILY-RELATED"/>
    <property type="match status" value="1"/>
</dbReference>
<dbReference type="InterPro" id="IPR014729">
    <property type="entry name" value="Rossmann-like_a/b/a_fold"/>
</dbReference>
<evidence type="ECO:0000256" key="4">
    <source>
        <dbReference type="ARBA" id="ARBA00022694"/>
    </source>
</evidence>
<evidence type="ECO:0000256" key="1">
    <source>
        <dbReference type="ARBA" id="ARBA00022490"/>
    </source>
</evidence>
<dbReference type="GO" id="GO:0032447">
    <property type="term" value="P:protein urmylation"/>
    <property type="evidence" value="ECO:0007669"/>
    <property type="project" value="UniProtKB-UniRule"/>
</dbReference>
<evidence type="ECO:0000256" key="8">
    <source>
        <dbReference type="PIRSR" id="PIRSR004976-51"/>
    </source>
</evidence>
<gene>
    <name evidence="11" type="ORF">MENT_LOCUS21198</name>
</gene>
<keyword evidence="3 7" id="KW-0808">Transferase</keyword>
<dbReference type="GO" id="GO:0002144">
    <property type="term" value="C:cytosolic tRNA wobble base thiouridylase complex"/>
    <property type="evidence" value="ECO:0007669"/>
    <property type="project" value="TreeGrafter"/>
</dbReference>
<keyword evidence="8" id="KW-0547">Nucleotide-binding</keyword>
<dbReference type="Pfam" id="PF01171">
    <property type="entry name" value="ATP_bind_3"/>
    <property type="match status" value="1"/>
</dbReference>
<protein>
    <recommendedName>
        <fullName evidence="7">Cytoplasmic tRNA 2-thiolation protein 1</fullName>
        <ecNumber evidence="7">2.7.7.-</ecNumber>
    </recommendedName>
    <alternativeName>
        <fullName evidence="7">Cytoplasmic tRNA adenylyltransferase 1</fullName>
    </alternativeName>
</protein>
<feature type="binding site" evidence="8">
    <location>
        <begin position="55"/>
        <end position="57"/>
    </location>
    <ligand>
        <name>ATP</name>
        <dbReference type="ChEBI" id="CHEBI:30616"/>
    </ligand>
</feature>
<dbReference type="InterPro" id="IPR011063">
    <property type="entry name" value="TilS/TtcA_N"/>
</dbReference>
<dbReference type="EMBL" id="CAJEWN010000159">
    <property type="protein sequence ID" value="CAD2169838.1"/>
    <property type="molecule type" value="Genomic_DNA"/>
</dbReference>
<dbReference type="SUPFAM" id="SSF52402">
    <property type="entry name" value="Adenine nucleotide alpha hydrolases-like"/>
    <property type="match status" value="1"/>
</dbReference>
<keyword evidence="8" id="KW-0067">ATP-binding</keyword>
<evidence type="ECO:0000256" key="2">
    <source>
        <dbReference type="ARBA" id="ARBA00022555"/>
    </source>
</evidence>
<feature type="binding site" evidence="8">
    <location>
        <position position="87"/>
    </location>
    <ligand>
        <name>ATP</name>
        <dbReference type="ChEBI" id="CHEBI:30616"/>
    </ligand>
</feature>
<evidence type="ECO:0000256" key="7">
    <source>
        <dbReference type="HAMAP-Rule" id="MF_03053"/>
    </source>
</evidence>
<comment type="function">
    <text evidence="6 7">Plays a central role in 2-thiolation of mcm(5)S(2)U at tRNA wobble positions of tRNA(Lys), tRNA(Glu) and tRNA(Gln). Directly binds tRNAs and probably acts by catalyzing adenylation of tRNAs, an intermediate required for 2-thiolation. It is unclear whether it acts as a sulfurtransferase that transfers sulfur from thiocarboxylated URM1 onto the uridine of tRNAs at wobble position.</text>
</comment>
<evidence type="ECO:0000313" key="11">
    <source>
        <dbReference type="EMBL" id="CAD2169838.1"/>
    </source>
</evidence>
<dbReference type="CDD" id="cd01713">
    <property type="entry name" value="CTU1-like"/>
    <property type="match status" value="1"/>
</dbReference>
<dbReference type="InterPro" id="IPR035107">
    <property type="entry name" value="tRNA_thiolation_TtcA_Ctu1"/>
</dbReference>
<comment type="subcellular location">
    <subcellularLocation>
        <location evidence="7">Cytoplasm</location>
    </subcellularLocation>
</comment>
<dbReference type="Gene3D" id="3.40.50.620">
    <property type="entry name" value="HUPs"/>
    <property type="match status" value="1"/>
</dbReference>
<reference evidence="11 12" key="1">
    <citation type="submission" date="2020-08" db="EMBL/GenBank/DDBJ databases">
        <authorList>
            <person name="Koutsovoulos G."/>
            <person name="Danchin GJ E."/>
        </authorList>
    </citation>
    <scope>NUCLEOTIDE SEQUENCE [LARGE SCALE GENOMIC DNA]</scope>
</reference>
<keyword evidence="1 7" id="KW-0963">Cytoplasm</keyword>
<proteinExistence type="inferred from homology"/>
<dbReference type="Pfam" id="PF16503">
    <property type="entry name" value="zn-ribbon_14"/>
    <property type="match status" value="1"/>
</dbReference>
<accession>A0A6V7V6A3</accession>
<comment type="pathway">
    <text evidence="7">tRNA modification; 5-methoxycarbonylmethyl-2-thiouridine-tRNA biosynthesis.</text>
</comment>
<feature type="binding site" evidence="8">
    <location>
        <position position="170"/>
    </location>
    <ligand>
        <name>ATP</name>
        <dbReference type="ChEBI" id="CHEBI:30616"/>
    </ligand>
</feature>